<feature type="domain" description="Chorismate-utilising enzyme C-terminal" evidence="6">
    <location>
        <begin position="120"/>
        <end position="371"/>
    </location>
</feature>
<reference evidence="7 8" key="1">
    <citation type="submission" date="2024-03" db="EMBL/GenBank/DDBJ databases">
        <title>Actinomycetospora sp. OC33-EN08, a novel actinomycete isolated from wild orchid (Aerides multiflora).</title>
        <authorList>
            <person name="Suriyachadkun C."/>
        </authorList>
    </citation>
    <scope>NUCLEOTIDE SEQUENCE [LARGE SCALE GENOMIC DNA]</scope>
    <source>
        <strain evidence="7 8">OC33-EN08</strain>
    </source>
</reference>
<dbReference type="PANTHER" id="PTHR42839">
    <property type="entry name" value="ISOCHORISMATE SYNTHASE ENTC"/>
    <property type="match status" value="1"/>
</dbReference>
<gene>
    <name evidence="7" type="ORF">WCD74_04945</name>
</gene>
<dbReference type="Pfam" id="PF00425">
    <property type="entry name" value="Chorismate_bind"/>
    <property type="match status" value="1"/>
</dbReference>
<dbReference type="GO" id="GO:0008909">
    <property type="term" value="F:isochorismate synthase activity"/>
    <property type="evidence" value="ECO:0007669"/>
    <property type="project" value="UniProtKB-EC"/>
</dbReference>
<name>A0ABU8MIF3_9PSEU</name>
<dbReference type="NCBIfam" id="TIGR00543">
    <property type="entry name" value="isochor_syn"/>
    <property type="match status" value="1"/>
</dbReference>
<proteinExistence type="inferred from homology"/>
<evidence type="ECO:0000259" key="6">
    <source>
        <dbReference type="Pfam" id="PF00425"/>
    </source>
</evidence>
<dbReference type="PANTHER" id="PTHR42839:SF2">
    <property type="entry name" value="ISOCHORISMATE SYNTHASE ENTC"/>
    <property type="match status" value="1"/>
</dbReference>
<evidence type="ECO:0000256" key="3">
    <source>
        <dbReference type="ARBA" id="ARBA00012824"/>
    </source>
</evidence>
<organism evidence="7 8">
    <name type="scientific">Actinomycetospora aurantiaca</name>
    <dbReference type="NCBI Taxonomy" id="3129233"/>
    <lineage>
        <taxon>Bacteria</taxon>
        <taxon>Bacillati</taxon>
        <taxon>Actinomycetota</taxon>
        <taxon>Actinomycetes</taxon>
        <taxon>Pseudonocardiales</taxon>
        <taxon>Pseudonocardiaceae</taxon>
        <taxon>Actinomycetospora</taxon>
    </lineage>
</organism>
<sequence length="379" mass="39325">MTSEATAGVLPAPDAAVADPAALLAAWRPGEGTWFSGPHGGLLARGAARRLDDPDDAGRVLGETGGIVVGALPYDPAEPAALVVPEEITWTSAPARPVGRGVDDGSDLAHWHARPVPDPARYEAMVAEALERMRSGGLEKVVLSRALDLVRDTEVDRPAMLRELAARTLAGYVFAVDLPAGSSLVGASPELLVSRRDGEVVANPLAGSAARRSDPDDDEAAGAALLASAKDRHEHALVVQEVAAALGAECDTLDVPAEPSLIRTDALWHLSTTIRGRSSVSSLDLARALHPTPAVGGVPREAARRAIRELEPYSRGFYTGMVGWMDASGDGEWVVALRCGEVGGCSARLYAGAGIVPGSVPSAELAETTTKLETMLAAL</sequence>
<comment type="catalytic activity">
    <reaction evidence="1">
        <text>chorismate = isochorismate</text>
        <dbReference type="Rhea" id="RHEA:18985"/>
        <dbReference type="ChEBI" id="CHEBI:29748"/>
        <dbReference type="ChEBI" id="CHEBI:29780"/>
        <dbReference type="EC" id="5.4.4.2"/>
    </reaction>
</comment>
<keyword evidence="4 7" id="KW-0413">Isomerase</keyword>
<dbReference type="SUPFAM" id="SSF56322">
    <property type="entry name" value="ADC synthase"/>
    <property type="match status" value="1"/>
</dbReference>
<evidence type="ECO:0000256" key="5">
    <source>
        <dbReference type="ARBA" id="ARBA00041564"/>
    </source>
</evidence>
<comment type="similarity">
    <text evidence="2">Belongs to the isochorismate synthase family.</text>
</comment>
<dbReference type="EC" id="5.4.4.2" evidence="3"/>
<evidence type="ECO:0000256" key="4">
    <source>
        <dbReference type="ARBA" id="ARBA00023235"/>
    </source>
</evidence>
<dbReference type="Gene3D" id="3.60.120.10">
    <property type="entry name" value="Anthranilate synthase"/>
    <property type="match status" value="1"/>
</dbReference>
<evidence type="ECO:0000256" key="2">
    <source>
        <dbReference type="ARBA" id="ARBA00005297"/>
    </source>
</evidence>
<evidence type="ECO:0000313" key="7">
    <source>
        <dbReference type="EMBL" id="MEJ2867100.1"/>
    </source>
</evidence>
<evidence type="ECO:0000313" key="8">
    <source>
        <dbReference type="Proteomes" id="UP001385809"/>
    </source>
</evidence>
<comment type="caution">
    <text evidence="7">The sequence shown here is derived from an EMBL/GenBank/DDBJ whole genome shotgun (WGS) entry which is preliminary data.</text>
</comment>
<evidence type="ECO:0000256" key="1">
    <source>
        <dbReference type="ARBA" id="ARBA00000799"/>
    </source>
</evidence>
<dbReference type="InterPro" id="IPR005801">
    <property type="entry name" value="ADC_synthase"/>
</dbReference>
<dbReference type="EMBL" id="JBBEGN010000002">
    <property type="protein sequence ID" value="MEJ2867100.1"/>
    <property type="molecule type" value="Genomic_DNA"/>
</dbReference>
<keyword evidence="8" id="KW-1185">Reference proteome</keyword>
<dbReference type="InterPro" id="IPR004561">
    <property type="entry name" value="IsoChor_synthase"/>
</dbReference>
<dbReference type="InterPro" id="IPR015890">
    <property type="entry name" value="Chorismate_C"/>
</dbReference>
<protein>
    <recommendedName>
        <fullName evidence="3">isochorismate synthase</fullName>
        <ecNumber evidence="3">5.4.4.2</ecNumber>
    </recommendedName>
    <alternativeName>
        <fullName evidence="5">Isochorismate mutase</fullName>
    </alternativeName>
</protein>
<dbReference type="Proteomes" id="UP001385809">
    <property type="component" value="Unassembled WGS sequence"/>
</dbReference>
<accession>A0ABU8MIF3</accession>
<dbReference type="RefSeq" id="WP_337693725.1">
    <property type="nucleotide sequence ID" value="NZ_JBBEGN010000002.1"/>
</dbReference>